<keyword evidence="3" id="KW-1185">Reference proteome</keyword>
<sequence>MGLADQKDLGLGLALSFLLSITVETSHSSDFAGSSRQPAENRDSKWVQREIKERWRRFRGSLGTSDVPPLIGGVVELLLRIQRRRNGQKVKQEGEAGEEEEEEEEEVVRAHLQSCPSPGNQHRRDLELLERVQGRHQGDQRDGAALLGGKAGRAGIVQPGGEKLWGDPAVAFQCLEELRGKVERLFPRDRVTRENGSPLPEGRDGWDVGMELFPGRVGRPWHRVPRAAVAAPGSLAVSKARLDIGAWSSLV</sequence>
<dbReference type="Proteomes" id="UP000269221">
    <property type="component" value="Unassembled WGS sequence"/>
</dbReference>
<feature type="signal peptide" evidence="1">
    <location>
        <begin position="1"/>
        <end position="28"/>
    </location>
</feature>
<feature type="chain" id="PRO_5018038685" evidence="1">
    <location>
        <begin position="29"/>
        <end position="251"/>
    </location>
</feature>
<protein>
    <submittedName>
        <fullName evidence="2">Uncharacterized protein</fullName>
    </submittedName>
</protein>
<keyword evidence="1" id="KW-0732">Signal</keyword>
<dbReference type="AlphaFoldDB" id="A0A3M0KFG3"/>
<name>A0A3M0KFG3_HIRRU</name>
<evidence type="ECO:0000256" key="1">
    <source>
        <dbReference type="SAM" id="SignalP"/>
    </source>
</evidence>
<reference evidence="2 3" key="1">
    <citation type="submission" date="2018-07" db="EMBL/GenBank/DDBJ databases">
        <title>A high quality draft genome assembly of the barn swallow (H. rustica rustica).</title>
        <authorList>
            <person name="Formenti G."/>
            <person name="Chiara M."/>
            <person name="Poveda L."/>
            <person name="Francoijs K.-J."/>
            <person name="Bonisoli-Alquati A."/>
            <person name="Canova L."/>
            <person name="Gianfranceschi L."/>
            <person name="Horner D.S."/>
            <person name="Saino N."/>
        </authorList>
    </citation>
    <scope>NUCLEOTIDE SEQUENCE [LARGE SCALE GENOMIC DNA]</scope>
    <source>
        <strain evidence="2">Chelidonia</strain>
        <tissue evidence="2">Blood</tissue>
    </source>
</reference>
<accession>A0A3M0KFG3</accession>
<organism evidence="2 3">
    <name type="scientific">Hirundo rustica rustica</name>
    <dbReference type="NCBI Taxonomy" id="333673"/>
    <lineage>
        <taxon>Eukaryota</taxon>
        <taxon>Metazoa</taxon>
        <taxon>Chordata</taxon>
        <taxon>Craniata</taxon>
        <taxon>Vertebrata</taxon>
        <taxon>Euteleostomi</taxon>
        <taxon>Archelosauria</taxon>
        <taxon>Archosauria</taxon>
        <taxon>Dinosauria</taxon>
        <taxon>Saurischia</taxon>
        <taxon>Theropoda</taxon>
        <taxon>Coelurosauria</taxon>
        <taxon>Aves</taxon>
        <taxon>Neognathae</taxon>
        <taxon>Neoaves</taxon>
        <taxon>Telluraves</taxon>
        <taxon>Australaves</taxon>
        <taxon>Passeriformes</taxon>
        <taxon>Sylvioidea</taxon>
        <taxon>Hirundinidae</taxon>
        <taxon>Hirundo</taxon>
    </lineage>
</organism>
<comment type="caution">
    <text evidence="2">The sequence shown here is derived from an EMBL/GenBank/DDBJ whole genome shotgun (WGS) entry which is preliminary data.</text>
</comment>
<dbReference type="EMBL" id="QRBI01000108">
    <property type="protein sequence ID" value="RMC11785.1"/>
    <property type="molecule type" value="Genomic_DNA"/>
</dbReference>
<proteinExistence type="predicted"/>
<dbReference type="OrthoDB" id="289038at2759"/>
<gene>
    <name evidence="2" type="ORF">DUI87_11911</name>
</gene>
<evidence type="ECO:0000313" key="3">
    <source>
        <dbReference type="Proteomes" id="UP000269221"/>
    </source>
</evidence>
<evidence type="ECO:0000313" key="2">
    <source>
        <dbReference type="EMBL" id="RMC11785.1"/>
    </source>
</evidence>